<comment type="catalytic activity">
    <reaction evidence="6 7">
        <text>cytidine(34) in tRNA(Ile2) + L-lysine + ATP = lysidine(34) in tRNA(Ile2) + AMP + diphosphate + H(+)</text>
        <dbReference type="Rhea" id="RHEA:43744"/>
        <dbReference type="Rhea" id="RHEA-COMP:10625"/>
        <dbReference type="Rhea" id="RHEA-COMP:10670"/>
        <dbReference type="ChEBI" id="CHEBI:15378"/>
        <dbReference type="ChEBI" id="CHEBI:30616"/>
        <dbReference type="ChEBI" id="CHEBI:32551"/>
        <dbReference type="ChEBI" id="CHEBI:33019"/>
        <dbReference type="ChEBI" id="CHEBI:82748"/>
        <dbReference type="ChEBI" id="CHEBI:83665"/>
        <dbReference type="ChEBI" id="CHEBI:456215"/>
        <dbReference type="EC" id="6.3.4.19"/>
    </reaction>
</comment>
<comment type="function">
    <text evidence="7">Ligates lysine onto the cytidine present at position 34 of the AUA codon-specific tRNA(Ile) that contains the anticodon CAU, in an ATP-dependent manner. Cytidine is converted to lysidine, thus changing the amino acid specificity of the tRNA from methionine to isoleucine.</text>
</comment>
<dbReference type="RefSeq" id="WP_253647968.1">
    <property type="nucleotide sequence ID" value="NZ_BAAAMO010000002.1"/>
</dbReference>
<dbReference type="NCBIfam" id="TIGR02432">
    <property type="entry name" value="lysidine_TilS_N"/>
    <property type="match status" value="1"/>
</dbReference>
<dbReference type="SUPFAM" id="SSF52402">
    <property type="entry name" value="Adenine nucleotide alpha hydrolases-like"/>
    <property type="match status" value="1"/>
</dbReference>
<keyword evidence="5 7" id="KW-0067">ATP-binding</keyword>
<evidence type="ECO:0000313" key="11">
    <source>
        <dbReference type="Proteomes" id="UP001597068"/>
    </source>
</evidence>
<accession>A0ABW3G2K8</accession>
<comment type="caution">
    <text evidence="10">The sequence shown here is derived from an EMBL/GenBank/DDBJ whole genome shotgun (WGS) entry which is preliminary data.</text>
</comment>
<keyword evidence="2 7" id="KW-0436">Ligase</keyword>
<gene>
    <name evidence="7 10" type="primary">tilS</name>
    <name evidence="10" type="ORF">ACFQ04_04125</name>
</gene>
<keyword evidence="1 7" id="KW-0963">Cytoplasm</keyword>
<keyword evidence="4 7" id="KW-0547">Nucleotide-binding</keyword>
<dbReference type="PANTHER" id="PTHR43033">
    <property type="entry name" value="TRNA(ILE)-LYSIDINE SYNTHASE-RELATED"/>
    <property type="match status" value="1"/>
</dbReference>
<dbReference type="EC" id="6.3.4.19" evidence="7"/>
<dbReference type="InterPro" id="IPR012094">
    <property type="entry name" value="tRNA_Ile_lys_synt"/>
</dbReference>
<keyword evidence="11" id="KW-1185">Reference proteome</keyword>
<dbReference type="EMBL" id="JBHTIL010000001">
    <property type="protein sequence ID" value="MFD0924917.1"/>
    <property type="molecule type" value="Genomic_DNA"/>
</dbReference>
<dbReference type="Gene3D" id="1.20.59.20">
    <property type="match status" value="1"/>
</dbReference>
<feature type="binding site" evidence="7">
    <location>
        <begin position="23"/>
        <end position="28"/>
    </location>
    <ligand>
        <name>ATP</name>
        <dbReference type="ChEBI" id="CHEBI:30616"/>
    </ligand>
</feature>
<dbReference type="InterPro" id="IPR015262">
    <property type="entry name" value="tRNA_Ile_lys_synt_subst-bd"/>
</dbReference>
<dbReference type="SUPFAM" id="SSF82829">
    <property type="entry name" value="MesJ substrate recognition domain-like"/>
    <property type="match status" value="1"/>
</dbReference>
<evidence type="ECO:0000256" key="7">
    <source>
        <dbReference type="HAMAP-Rule" id="MF_01161"/>
    </source>
</evidence>
<dbReference type="Proteomes" id="UP001597068">
    <property type="component" value="Unassembled WGS sequence"/>
</dbReference>
<dbReference type="Pfam" id="PF09179">
    <property type="entry name" value="TilS"/>
    <property type="match status" value="1"/>
</dbReference>
<name>A0ABW3G2K8_9NOCA</name>
<sequence length="308" mass="32046">MARAVADLVDRLDLGRDVCVGLSGGPDSLALTLGALRAGLTTTALVVDHGLQQGSADVARRAASAAESAGARARVLTVTVDGRGGPEAAARRARRAALDDARDGLPVMLGHTLDDQAETVLLGLARGSGPRSVAGMVAWADPWARPLLGVRRATTVAACAESGLTPWSDPHNDDPRFVRSRLRAEVMPTMEDVLGGGVAEALSRTADLLRDDVDLLDAMAADAMATVVEGDALRRVGVAALPRPLRRRVIRLWLLAAGATEPTARLVAAVDALTDDTAHGTVAVGGDVGVRVNAVADGELLRLRRDRR</sequence>
<feature type="domain" description="tRNA(Ile)-lysidine/2-thiocytidine synthase N-terminal" evidence="8">
    <location>
        <begin position="18"/>
        <end position="184"/>
    </location>
</feature>
<comment type="domain">
    <text evidence="7">The N-terminal region contains the highly conserved SGGXDS motif, predicted to be a P-loop motif involved in ATP binding.</text>
</comment>
<evidence type="ECO:0000256" key="3">
    <source>
        <dbReference type="ARBA" id="ARBA00022694"/>
    </source>
</evidence>
<dbReference type="HAMAP" id="MF_01161">
    <property type="entry name" value="tRNA_Ile_lys_synt"/>
    <property type="match status" value="1"/>
</dbReference>
<protein>
    <recommendedName>
        <fullName evidence="7">tRNA(Ile)-lysidine synthase</fullName>
        <ecNumber evidence="7">6.3.4.19</ecNumber>
    </recommendedName>
    <alternativeName>
        <fullName evidence="7">tRNA(Ile)-2-lysyl-cytidine synthase</fullName>
    </alternativeName>
    <alternativeName>
        <fullName evidence="7">tRNA(Ile)-lysidine synthetase</fullName>
    </alternativeName>
</protein>
<organism evidence="10 11">
    <name type="scientific">Williamsia deligens</name>
    <dbReference type="NCBI Taxonomy" id="321325"/>
    <lineage>
        <taxon>Bacteria</taxon>
        <taxon>Bacillati</taxon>
        <taxon>Actinomycetota</taxon>
        <taxon>Actinomycetes</taxon>
        <taxon>Mycobacteriales</taxon>
        <taxon>Nocardiaceae</taxon>
        <taxon>Williamsia</taxon>
    </lineage>
</organism>
<comment type="subcellular location">
    <subcellularLocation>
        <location evidence="7">Cytoplasm</location>
    </subcellularLocation>
</comment>
<dbReference type="Pfam" id="PF01171">
    <property type="entry name" value="ATP_bind_3"/>
    <property type="match status" value="1"/>
</dbReference>
<dbReference type="PANTHER" id="PTHR43033:SF1">
    <property type="entry name" value="TRNA(ILE)-LYSIDINE SYNTHASE-RELATED"/>
    <property type="match status" value="1"/>
</dbReference>
<reference evidence="11" key="1">
    <citation type="journal article" date="2019" name="Int. J. Syst. Evol. Microbiol.">
        <title>The Global Catalogue of Microorganisms (GCM) 10K type strain sequencing project: providing services to taxonomists for standard genome sequencing and annotation.</title>
        <authorList>
            <consortium name="The Broad Institute Genomics Platform"/>
            <consortium name="The Broad Institute Genome Sequencing Center for Infectious Disease"/>
            <person name="Wu L."/>
            <person name="Ma J."/>
        </authorList>
    </citation>
    <scope>NUCLEOTIDE SEQUENCE [LARGE SCALE GENOMIC DNA]</scope>
    <source>
        <strain evidence="11">CCUG 50873</strain>
    </source>
</reference>
<evidence type="ECO:0000256" key="6">
    <source>
        <dbReference type="ARBA" id="ARBA00048539"/>
    </source>
</evidence>
<evidence type="ECO:0000256" key="2">
    <source>
        <dbReference type="ARBA" id="ARBA00022598"/>
    </source>
</evidence>
<proteinExistence type="inferred from homology"/>
<comment type="similarity">
    <text evidence="7">Belongs to the tRNA(Ile)-lysidine synthase family.</text>
</comment>
<dbReference type="GO" id="GO:0032267">
    <property type="term" value="F:tRNA(Ile)-lysidine synthase activity"/>
    <property type="evidence" value="ECO:0007669"/>
    <property type="project" value="UniProtKB-EC"/>
</dbReference>
<dbReference type="CDD" id="cd01992">
    <property type="entry name" value="TilS_N"/>
    <property type="match status" value="1"/>
</dbReference>
<evidence type="ECO:0000259" key="9">
    <source>
        <dbReference type="Pfam" id="PF09179"/>
    </source>
</evidence>
<dbReference type="Gene3D" id="3.40.50.620">
    <property type="entry name" value="HUPs"/>
    <property type="match status" value="1"/>
</dbReference>
<dbReference type="InterPro" id="IPR011063">
    <property type="entry name" value="TilS/TtcA_N"/>
</dbReference>
<evidence type="ECO:0000256" key="4">
    <source>
        <dbReference type="ARBA" id="ARBA00022741"/>
    </source>
</evidence>
<evidence type="ECO:0000256" key="1">
    <source>
        <dbReference type="ARBA" id="ARBA00022490"/>
    </source>
</evidence>
<keyword evidence="3 7" id="KW-0819">tRNA processing</keyword>
<dbReference type="InterPro" id="IPR012795">
    <property type="entry name" value="tRNA_Ile_lys_synt_N"/>
</dbReference>
<evidence type="ECO:0000313" key="10">
    <source>
        <dbReference type="EMBL" id="MFD0924917.1"/>
    </source>
</evidence>
<dbReference type="InterPro" id="IPR014729">
    <property type="entry name" value="Rossmann-like_a/b/a_fold"/>
</dbReference>
<feature type="domain" description="tRNA(Ile)-lysidine synthase substrate-binding" evidence="9">
    <location>
        <begin position="238"/>
        <end position="286"/>
    </location>
</feature>
<evidence type="ECO:0000256" key="5">
    <source>
        <dbReference type="ARBA" id="ARBA00022840"/>
    </source>
</evidence>
<evidence type="ECO:0000259" key="8">
    <source>
        <dbReference type="Pfam" id="PF01171"/>
    </source>
</evidence>